<keyword evidence="3" id="KW-0813">Transport</keyword>
<feature type="transmembrane region" description="Helical" evidence="8">
    <location>
        <begin position="316"/>
        <end position="336"/>
    </location>
</feature>
<keyword evidence="7 8" id="KW-0472">Membrane</keyword>
<dbReference type="NCBIfam" id="TIGR00797">
    <property type="entry name" value="matE"/>
    <property type="match status" value="1"/>
</dbReference>
<proteinExistence type="inferred from homology"/>
<feature type="transmembrane region" description="Helical" evidence="8">
    <location>
        <begin position="91"/>
        <end position="114"/>
    </location>
</feature>
<comment type="similarity">
    <text evidence="2">Belongs to the multi antimicrobial extrusion (MATE) (TC 2.A.66.1) family.</text>
</comment>
<evidence type="ECO:0000256" key="1">
    <source>
        <dbReference type="ARBA" id="ARBA00004651"/>
    </source>
</evidence>
<evidence type="ECO:0000256" key="8">
    <source>
        <dbReference type="SAM" id="Phobius"/>
    </source>
</evidence>
<dbReference type="Pfam" id="PF01554">
    <property type="entry name" value="MatE"/>
    <property type="match status" value="2"/>
</dbReference>
<feature type="transmembrane region" description="Helical" evidence="8">
    <location>
        <begin position="381"/>
        <end position="404"/>
    </location>
</feature>
<evidence type="ECO:0000256" key="4">
    <source>
        <dbReference type="ARBA" id="ARBA00022475"/>
    </source>
</evidence>
<dbReference type="PIRSF" id="PIRSF006603">
    <property type="entry name" value="DinF"/>
    <property type="match status" value="1"/>
</dbReference>
<feature type="transmembrane region" description="Helical" evidence="8">
    <location>
        <begin position="348"/>
        <end position="369"/>
    </location>
</feature>
<dbReference type="PANTHER" id="PTHR42893">
    <property type="entry name" value="PROTEIN DETOXIFICATION 44, CHLOROPLASTIC-RELATED"/>
    <property type="match status" value="1"/>
</dbReference>
<feature type="transmembrane region" description="Helical" evidence="8">
    <location>
        <begin position="192"/>
        <end position="213"/>
    </location>
</feature>
<organism evidence="9 10">
    <name type="scientific">Candidatus Ruania gallistercoris</name>
    <dbReference type="NCBI Taxonomy" id="2838746"/>
    <lineage>
        <taxon>Bacteria</taxon>
        <taxon>Bacillati</taxon>
        <taxon>Actinomycetota</taxon>
        <taxon>Actinomycetes</taxon>
        <taxon>Micrococcales</taxon>
        <taxon>Ruaniaceae</taxon>
        <taxon>Ruania</taxon>
    </lineage>
</organism>
<dbReference type="GO" id="GO:0042910">
    <property type="term" value="F:xenobiotic transmembrane transporter activity"/>
    <property type="evidence" value="ECO:0007669"/>
    <property type="project" value="InterPro"/>
</dbReference>
<evidence type="ECO:0000313" key="10">
    <source>
        <dbReference type="Proteomes" id="UP000824037"/>
    </source>
</evidence>
<feature type="transmembrane region" description="Helical" evidence="8">
    <location>
        <begin position="410"/>
        <end position="432"/>
    </location>
</feature>
<evidence type="ECO:0000256" key="2">
    <source>
        <dbReference type="ARBA" id="ARBA00010199"/>
    </source>
</evidence>
<evidence type="ECO:0000256" key="7">
    <source>
        <dbReference type="ARBA" id="ARBA00023136"/>
    </source>
</evidence>
<sequence>MVDDTPTGRALDRRILHLAVPALGALIAEPLFILIDSAVVGHLGTAQLAGLTLASTLLVTTVALFIFLAYATTGAVARKLGAGDERGALALGLDGIWLALLLGGVLLVVGLAGAEHVVRWMGASPEVAPHAVAYLRSSMPGIPGMLVVLAATGALRGLQDTKTPLRVAVIGAIANAIGSVTLVYGLQMGIAGSGLATALAQIGMALALGWVVVRAARARSVSLRPAVGGIMNNARAGFPLLIRTLTLRVAILLTVACATALGEVPLAAHQIVNSVWGLAAFALDALAIAAQALVGHGLGARDPETVRRVVRRCLRWGTLAGAGLGAVIAGVGWLITPLFTSDPSVQQAAALGLVVIGVLLPVASWPYVLDGVLMGAGDGRYLAGAGGIALVLYLPLLGAVWMWAPGGATGLVWLWVSFAGGYMLARALTTWLRARGTRWMVLGAD</sequence>
<dbReference type="GO" id="GO:0005886">
    <property type="term" value="C:plasma membrane"/>
    <property type="evidence" value="ECO:0007669"/>
    <property type="project" value="UniProtKB-SubCell"/>
</dbReference>
<keyword evidence="4" id="KW-1003">Cell membrane</keyword>
<dbReference type="EMBL" id="DXBY01000126">
    <property type="protein sequence ID" value="HIZ35578.1"/>
    <property type="molecule type" value="Genomic_DNA"/>
</dbReference>
<keyword evidence="5 8" id="KW-0812">Transmembrane</keyword>
<dbReference type="InterPro" id="IPR044644">
    <property type="entry name" value="DinF-like"/>
</dbReference>
<dbReference type="PANTHER" id="PTHR42893:SF46">
    <property type="entry name" value="PROTEIN DETOXIFICATION 44, CHLOROPLASTIC"/>
    <property type="match status" value="1"/>
</dbReference>
<comment type="subcellular location">
    <subcellularLocation>
        <location evidence="1">Cell membrane</location>
        <topology evidence="1">Multi-pass membrane protein</topology>
    </subcellularLocation>
</comment>
<reference evidence="9" key="2">
    <citation type="submission" date="2021-04" db="EMBL/GenBank/DDBJ databases">
        <authorList>
            <person name="Gilroy R."/>
        </authorList>
    </citation>
    <scope>NUCLEOTIDE SEQUENCE</scope>
    <source>
        <strain evidence="9">ChiGjej4B4-7305</strain>
    </source>
</reference>
<dbReference type="InterPro" id="IPR002528">
    <property type="entry name" value="MATE_fam"/>
</dbReference>
<feature type="transmembrane region" description="Helical" evidence="8">
    <location>
        <begin position="134"/>
        <end position="155"/>
    </location>
</feature>
<evidence type="ECO:0000256" key="3">
    <source>
        <dbReference type="ARBA" id="ARBA00022448"/>
    </source>
</evidence>
<feature type="transmembrane region" description="Helical" evidence="8">
    <location>
        <begin position="15"/>
        <end position="35"/>
    </location>
</feature>
<accession>A0A9D2ED53</accession>
<feature type="transmembrane region" description="Helical" evidence="8">
    <location>
        <begin position="47"/>
        <end position="70"/>
    </location>
</feature>
<evidence type="ECO:0000256" key="5">
    <source>
        <dbReference type="ARBA" id="ARBA00022692"/>
    </source>
</evidence>
<name>A0A9D2ED53_9MICO</name>
<comment type="caution">
    <text evidence="9">The sequence shown here is derived from an EMBL/GenBank/DDBJ whole genome shotgun (WGS) entry which is preliminary data.</text>
</comment>
<keyword evidence="6 8" id="KW-1133">Transmembrane helix</keyword>
<dbReference type="AlphaFoldDB" id="A0A9D2ED53"/>
<evidence type="ECO:0000313" key="9">
    <source>
        <dbReference type="EMBL" id="HIZ35578.1"/>
    </source>
</evidence>
<feature type="transmembrane region" description="Helical" evidence="8">
    <location>
        <begin position="274"/>
        <end position="295"/>
    </location>
</feature>
<protein>
    <submittedName>
        <fullName evidence="9">MATE family efflux transporter</fullName>
    </submittedName>
</protein>
<gene>
    <name evidence="9" type="ORF">H9815_07350</name>
</gene>
<feature type="transmembrane region" description="Helical" evidence="8">
    <location>
        <begin position="240"/>
        <end position="262"/>
    </location>
</feature>
<reference evidence="9" key="1">
    <citation type="journal article" date="2021" name="PeerJ">
        <title>Extensive microbial diversity within the chicken gut microbiome revealed by metagenomics and culture.</title>
        <authorList>
            <person name="Gilroy R."/>
            <person name="Ravi A."/>
            <person name="Getino M."/>
            <person name="Pursley I."/>
            <person name="Horton D.L."/>
            <person name="Alikhan N.F."/>
            <person name="Baker D."/>
            <person name="Gharbi K."/>
            <person name="Hall N."/>
            <person name="Watson M."/>
            <person name="Adriaenssens E.M."/>
            <person name="Foster-Nyarko E."/>
            <person name="Jarju S."/>
            <person name="Secka A."/>
            <person name="Antonio M."/>
            <person name="Oren A."/>
            <person name="Chaudhuri R.R."/>
            <person name="La Ragione R."/>
            <person name="Hildebrand F."/>
            <person name="Pallen M.J."/>
        </authorList>
    </citation>
    <scope>NUCLEOTIDE SEQUENCE</scope>
    <source>
        <strain evidence="9">ChiGjej4B4-7305</strain>
    </source>
</reference>
<dbReference type="InterPro" id="IPR048279">
    <property type="entry name" value="MdtK-like"/>
</dbReference>
<evidence type="ECO:0000256" key="6">
    <source>
        <dbReference type="ARBA" id="ARBA00022989"/>
    </source>
</evidence>
<feature type="transmembrane region" description="Helical" evidence="8">
    <location>
        <begin position="167"/>
        <end position="186"/>
    </location>
</feature>
<dbReference type="GO" id="GO:0015297">
    <property type="term" value="F:antiporter activity"/>
    <property type="evidence" value="ECO:0007669"/>
    <property type="project" value="InterPro"/>
</dbReference>
<dbReference type="Proteomes" id="UP000824037">
    <property type="component" value="Unassembled WGS sequence"/>
</dbReference>